<dbReference type="OrthoDB" id="4357141at2759"/>
<sequence length="109" mass="12032">KNVKATFAASTLFLFNLDRMINSVPKPAVYSTKLVVGKVIVALSLQEEALQTPVIPALTEDLMSLRNLIAEQDAHALNEKSKQSLHRHLLKLPKAAQISFAKEARIEQA</sequence>
<dbReference type="Proteomes" id="UP000799777">
    <property type="component" value="Unassembled WGS sequence"/>
</dbReference>
<accession>A0A9P4LGM5</accession>
<evidence type="ECO:0000313" key="1">
    <source>
        <dbReference type="EMBL" id="KAF2023717.1"/>
    </source>
</evidence>
<gene>
    <name evidence="1" type="ORF">EK21DRAFT_80278</name>
</gene>
<protein>
    <submittedName>
        <fullName evidence="1">Uncharacterized protein</fullName>
    </submittedName>
</protein>
<reference evidence="1" key="1">
    <citation type="journal article" date="2020" name="Stud. Mycol.">
        <title>101 Dothideomycetes genomes: a test case for predicting lifestyles and emergence of pathogens.</title>
        <authorList>
            <person name="Haridas S."/>
            <person name="Albert R."/>
            <person name="Binder M."/>
            <person name="Bloem J."/>
            <person name="Labutti K."/>
            <person name="Salamov A."/>
            <person name="Andreopoulos B."/>
            <person name="Baker S."/>
            <person name="Barry K."/>
            <person name="Bills G."/>
            <person name="Bluhm B."/>
            <person name="Cannon C."/>
            <person name="Castanera R."/>
            <person name="Culley D."/>
            <person name="Daum C."/>
            <person name="Ezra D."/>
            <person name="Gonzalez J."/>
            <person name="Henrissat B."/>
            <person name="Kuo A."/>
            <person name="Liang C."/>
            <person name="Lipzen A."/>
            <person name="Lutzoni F."/>
            <person name="Magnuson J."/>
            <person name="Mondo S."/>
            <person name="Nolan M."/>
            <person name="Ohm R."/>
            <person name="Pangilinan J."/>
            <person name="Park H.-J."/>
            <person name="Ramirez L."/>
            <person name="Alfaro M."/>
            <person name="Sun H."/>
            <person name="Tritt A."/>
            <person name="Yoshinaga Y."/>
            <person name="Zwiers L.-H."/>
            <person name="Turgeon B."/>
            <person name="Goodwin S."/>
            <person name="Spatafora J."/>
            <person name="Crous P."/>
            <person name="Grigoriev I."/>
        </authorList>
    </citation>
    <scope>NUCLEOTIDE SEQUENCE</scope>
    <source>
        <strain evidence="1">CBS 110217</strain>
    </source>
</reference>
<comment type="caution">
    <text evidence="1">The sequence shown here is derived from an EMBL/GenBank/DDBJ whole genome shotgun (WGS) entry which is preliminary data.</text>
</comment>
<organism evidence="1 2">
    <name type="scientific">Setomelanomma holmii</name>
    <dbReference type="NCBI Taxonomy" id="210430"/>
    <lineage>
        <taxon>Eukaryota</taxon>
        <taxon>Fungi</taxon>
        <taxon>Dikarya</taxon>
        <taxon>Ascomycota</taxon>
        <taxon>Pezizomycotina</taxon>
        <taxon>Dothideomycetes</taxon>
        <taxon>Pleosporomycetidae</taxon>
        <taxon>Pleosporales</taxon>
        <taxon>Pleosporineae</taxon>
        <taxon>Phaeosphaeriaceae</taxon>
        <taxon>Setomelanomma</taxon>
    </lineage>
</organism>
<feature type="non-terminal residue" evidence="1">
    <location>
        <position position="1"/>
    </location>
</feature>
<keyword evidence="2" id="KW-1185">Reference proteome</keyword>
<evidence type="ECO:0000313" key="2">
    <source>
        <dbReference type="Proteomes" id="UP000799777"/>
    </source>
</evidence>
<name>A0A9P4LGM5_9PLEO</name>
<dbReference type="AlphaFoldDB" id="A0A9P4LGM5"/>
<proteinExistence type="predicted"/>
<dbReference type="EMBL" id="ML978329">
    <property type="protein sequence ID" value="KAF2023717.1"/>
    <property type="molecule type" value="Genomic_DNA"/>
</dbReference>